<dbReference type="InterPro" id="IPR029044">
    <property type="entry name" value="Nucleotide-diphossugar_trans"/>
</dbReference>
<evidence type="ECO:0000313" key="3">
    <source>
        <dbReference type="EMBL" id="PAV31090.1"/>
    </source>
</evidence>
<sequence>MVNLSIIIPHYNSSSSLKTLLQTIPNLKDIQTIVIDDNSNEKHKEELVNLKLNCGDKNIEFYNNDTSKKGAGACRNIGLKRASGKWLLFADSDDYFLEGFYKKVHHFFESANDIIFFAPTSIEIDTGKISDRHLTYSKLIENQIVNPSFKTEVFLRYCFYVPWTKLIRANLVCENNIMFDEVIASNDVMFSTKTGYHMKKFVVSQEVIYCVTRNKGSLTTTVSDKIYDARLNVFINQYKFLQENVSSEEFKALNLSGMGYISKSMNHGVRKTLKVYSKLKINNILVFNPKIFNPVWFFNKVIKIYLKNKKNKKYVKNSK</sequence>
<accession>A0A2A2IIW0</accession>
<reference evidence="3 4" key="1">
    <citation type="submission" date="2017-08" db="EMBL/GenBank/DDBJ databases">
        <title>Virgibacillus indicus sp. nov. and Virgibacillus profoundi sp. nov, two moderately halophilic bacteria isolated from marine sediment by using the Microfluidic Streak Plate.</title>
        <authorList>
            <person name="Xu B."/>
            <person name="Hu B."/>
            <person name="Wang J."/>
            <person name="Zhu Y."/>
            <person name="Huang L."/>
            <person name="Du W."/>
            <person name="Huang Y."/>
        </authorList>
    </citation>
    <scope>NUCLEOTIDE SEQUENCE [LARGE SCALE GENOMIC DNA]</scope>
    <source>
        <strain evidence="3 4">IO3-P3-H5</strain>
    </source>
</reference>
<dbReference type="RefSeq" id="WP_095653461.1">
    <property type="nucleotide sequence ID" value="NZ_NPOA01000001.1"/>
</dbReference>
<dbReference type="GO" id="GO:0016758">
    <property type="term" value="F:hexosyltransferase activity"/>
    <property type="evidence" value="ECO:0007669"/>
    <property type="project" value="UniProtKB-ARBA"/>
</dbReference>
<dbReference type="Proteomes" id="UP000218887">
    <property type="component" value="Unassembled WGS sequence"/>
</dbReference>
<keyword evidence="4" id="KW-1185">Reference proteome</keyword>
<comment type="similarity">
    <text evidence="1">Belongs to the glycosyltransferase 2 family.</text>
</comment>
<organism evidence="3 4">
    <name type="scientific">Virgibacillus profundi</name>
    <dbReference type="NCBI Taxonomy" id="2024555"/>
    <lineage>
        <taxon>Bacteria</taxon>
        <taxon>Bacillati</taxon>
        <taxon>Bacillota</taxon>
        <taxon>Bacilli</taxon>
        <taxon>Bacillales</taxon>
        <taxon>Bacillaceae</taxon>
        <taxon>Virgibacillus</taxon>
    </lineage>
</organism>
<evidence type="ECO:0000313" key="4">
    <source>
        <dbReference type="Proteomes" id="UP000218887"/>
    </source>
</evidence>
<dbReference type="InterPro" id="IPR001173">
    <property type="entry name" value="Glyco_trans_2-like"/>
</dbReference>
<dbReference type="SUPFAM" id="SSF53448">
    <property type="entry name" value="Nucleotide-diphospho-sugar transferases"/>
    <property type="match status" value="1"/>
</dbReference>
<gene>
    <name evidence="3" type="ORF">CIL05_00060</name>
</gene>
<proteinExistence type="inferred from homology"/>
<evidence type="ECO:0000259" key="2">
    <source>
        <dbReference type="Pfam" id="PF00535"/>
    </source>
</evidence>
<dbReference type="EMBL" id="NPOA01000001">
    <property type="protein sequence ID" value="PAV31090.1"/>
    <property type="molecule type" value="Genomic_DNA"/>
</dbReference>
<comment type="caution">
    <text evidence="3">The sequence shown here is derived from an EMBL/GenBank/DDBJ whole genome shotgun (WGS) entry which is preliminary data.</text>
</comment>
<dbReference type="CDD" id="cd00761">
    <property type="entry name" value="Glyco_tranf_GTA_type"/>
    <property type="match status" value="1"/>
</dbReference>
<dbReference type="PANTHER" id="PTHR22916">
    <property type="entry name" value="GLYCOSYLTRANSFERASE"/>
    <property type="match status" value="1"/>
</dbReference>
<dbReference type="AlphaFoldDB" id="A0A2A2IIW0"/>
<name>A0A2A2IIW0_9BACI</name>
<dbReference type="Pfam" id="PF00535">
    <property type="entry name" value="Glycos_transf_2"/>
    <property type="match status" value="1"/>
</dbReference>
<protein>
    <recommendedName>
        <fullName evidence="2">Glycosyltransferase 2-like domain-containing protein</fullName>
    </recommendedName>
</protein>
<evidence type="ECO:0000256" key="1">
    <source>
        <dbReference type="ARBA" id="ARBA00006739"/>
    </source>
</evidence>
<dbReference type="OrthoDB" id="396512at2"/>
<dbReference type="PANTHER" id="PTHR22916:SF3">
    <property type="entry name" value="UDP-GLCNAC:BETAGAL BETA-1,3-N-ACETYLGLUCOSAMINYLTRANSFERASE-LIKE PROTEIN 1"/>
    <property type="match status" value="1"/>
</dbReference>
<feature type="domain" description="Glycosyltransferase 2-like" evidence="2">
    <location>
        <begin position="5"/>
        <end position="135"/>
    </location>
</feature>
<dbReference type="Gene3D" id="3.90.550.10">
    <property type="entry name" value="Spore Coat Polysaccharide Biosynthesis Protein SpsA, Chain A"/>
    <property type="match status" value="1"/>
</dbReference>